<name>A0A6A4PVN6_LUPAL</name>
<dbReference type="SUPFAM" id="SSF118290">
    <property type="entry name" value="WRKY DNA-binding domain"/>
    <property type="match status" value="1"/>
</dbReference>
<dbReference type="OrthoDB" id="1686353at2759"/>
<gene>
    <name evidence="7" type="ORF">Lalb_Chr10g0098011</name>
</gene>
<dbReference type="SMART" id="SM00774">
    <property type="entry name" value="WRKY"/>
    <property type="match status" value="1"/>
</dbReference>
<dbReference type="FunFam" id="2.20.25.80:FF:000002">
    <property type="entry name" value="probable WRKY transcription factor 31"/>
    <property type="match status" value="1"/>
</dbReference>
<dbReference type="InterPro" id="IPR003657">
    <property type="entry name" value="WRKY_dom"/>
</dbReference>
<feature type="region of interest" description="Disordered" evidence="6">
    <location>
        <begin position="91"/>
        <end position="117"/>
    </location>
</feature>
<reference evidence="8" key="1">
    <citation type="journal article" date="2020" name="Nat. Commun.">
        <title>Genome sequence of the cluster root forming white lupin.</title>
        <authorList>
            <person name="Hufnagel B."/>
            <person name="Marques A."/>
            <person name="Soriano A."/>
            <person name="Marques L."/>
            <person name="Divol F."/>
            <person name="Doumas P."/>
            <person name="Sallet E."/>
            <person name="Mancinotti D."/>
            <person name="Carrere S."/>
            <person name="Marande W."/>
            <person name="Arribat S."/>
            <person name="Keller J."/>
            <person name="Huneau C."/>
            <person name="Blein T."/>
            <person name="Aime D."/>
            <person name="Laguerre M."/>
            <person name="Taylor J."/>
            <person name="Schubert V."/>
            <person name="Nelson M."/>
            <person name="Geu-Flores F."/>
            <person name="Crespi M."/>
            <person name="Gallardo-Guerrero K."/>
            <person name="Delaux P.-M."/>
            <person name="Salse J."/>
            <person name="Berges H."/>
            <person name="Guyot R."/>
            <person name="Gouzy J."/>
            <person name="Peret B."/>
        </authorList>
    </citation>
    <scope>NUCLEOTIDE SEQUENCE [LARGE SCALE GENOMIC DNA]</scope>
    <source>
        <strain evidence="8">cv. Amiga</strain>
    </source>
</reference>
<sequence>MEDHNNISKSNGDEENGSIKHQKLESAKGEMGEVIEENKRLKLLLARLANDYQSLQTNFTDILIQQEESTKATCKTSIIHEESEFITLSLGMSCTDQPSKDEKRNRNRTEKRKLDDEDLHKGLALGLDIKFDPSTNEAEVTNNSSQQRSFENEEGKGEESSEIWSHSKVMNTMKAEDKSETYQHSQLKKTRVSIRARCETQTMNDGCQWRKYGQKMAKGNPFPRGYYRCTVSPSCPVRKQVQRCAEDMSILITTYEGNHNHPLPISATAMASTTSAAASVLQSPSLTSPNSDIASTIINSSATNYNPNALNFSTHQISRPYPFYFPNSSISTINSHPTITLDITAPPPTSSGFSYIPKYSSSITGLNFSSGFSPLQSSNIPQQWSSYSGNGNYFNNGTLTQNRNQGGYVTNTGKQPFHQGHLHQPIYMSNHIISQQQSVPDSIVAATKEITTNQKFQSALTTALTTYVGNGTRAKENDVAESADMNLKLSGGDVSFTSSQNGIGFASSRYLNMPSSLNKVQQGNSVNFHHH</sequence>
<accession>A0A6A4PVN6</accession>
<feature type="compositionally biased region" description="Polar residues" evidence="6">
    <location>
        <begin position="133"/>
        <end position="149"/>
    </location>
</feature>
<comment type="subcellular location">
    <subcellularLocation>
        <location evidence="1">Nucleus</location>
    </subcellularLocation>
</comment>
<keyword evidence="4" id="KW-0804">Transcription</keyword>
<organism evidence="7 8">
    <name type="scientific">Lupinus albus</name>
    <name type="common">White lupine</name>
    <name type="synonym">Lupinus termis</name>
    <dbReference type="NCBI Taxonomy" id="3870"/>
    <lineage>
        <taxon>Eukaryota</taxon>
        <taxon>Viridiplantae</taxon>
        <taxon>Streptophyta</taxon>
        <taxon>Embryophyta</taxon>
        <taxon>Tracheophyta</taxon>
        <taxon>Spermatophyta</taxon>
        <taxon>Magnoliopsida</taxon>
        <taxon>eudicotyledons</taxon>
        <taxon>Gunneridae</taxon>
        <taxon>Pentapetalae</taxon>
        <taxon>rosids</taxon>
        <taxon>fabids</taxon>
        <taxon>Fabales</taxon>
        <taxon>Fabaceae</taxon>
        <taxon>Papilionoideae</taxon>
        <taxon>50 kb inversion clade</taxon>
        <taxon>genistoids sensu lato</taxon>
        <taxon>core genistoids</taxon>
        <taxon>Genisteae</taxon>
        <taxon>Lupinus</taxon>
    </lineage>
</organism>
<dbReference type="GO" id="GO:0003700">
    <property type="term" value="F:DNA-binding transcription factor activity"/>
    <property type="evidence" value="ECO:0007669"/>
    <property type="project" value="InterPro"/>
</dbReference>
<evidence type="ECO:0000256" key="1">
    <source>
        <dbReference type="ARBA" id="ARBA00004123"/>
    </source>
</evidence>
<dbReference type="EMBL" id="WOCE01000010">
    <property type="protein sequence ID" value="KAE9605502.1"/>
    <property type="molecule type" value="Genomic_DNA"/>
</dbReference>
<keyword evidence="2" id="KW-0805">Transcription regulation</keyword>
<dbReference type="Proteomes" id="UP000447434">
    <property type="component" value="Chromosome 10"/>
</dbReference>
<dbReference type="GO" id="GO:0043565">
    <property type="term" value="F:sequence-specific DNA binding"/>
    <property type="evidence" value="ECO:0007669"/>
    <property type="project" value="InterPro"/>
</dbReference>
<evidence type="ECO:0000256" key="5">
    <source>
        <dbReference type="ARBA" id="ARBA00023242"/>
    </source>
</evidence>
<feature type="compositionally biased region" description="Basic and acidic residues" evidence="6">
    <location>
        <begin position="150"/>
        <end position="159"/>
    </location>
</feature>
<evidence type="ECO:0000256" key="4">
    <source>
        <dbReference type="ARBA" id="ARBA00023163"/>
    </source>
</evidence>
<evidence type="ECO:0000313" key="7">
    <source>
        <dbReference type="EMBL" id="KAE9605502.1"/>
    </source>
</evidence>
<dbReference type="PROSITE" id="PS50811">
    <property type="entry name" value="WRKY"/>
    <property type="match status" value="1"/>
</dbReference>
<feature type="region of interest" description="Disordered" evidence="6">
    <location>
        <begin position="132"/>
        <end position="164"/>
    </location>
</feature>
<dbReference type="Pfam" id="PF03106">
    <property type="entry name" value="WRKY"/>
    <property type="match status" value="1"/>
</dbReference>
<dbReference type="AlphaFoldDB" id="A0A6A4PVN6"/>
<dbReference type="PANTHER" id="PTHR31429:SF97">
    <property type="entry name" value="WRKY TRANSCRIPTION FACTOR 36-RELATED"/>
    <property type="match status" value="1"/>
</dbReference>
<keyword evidence="8" id="KW-1185">Reference proteome</keyword>
<feature type="compositionally biased region" description="Basic and acidic residues" evidence="6">
    <location>
        <begin position="98"/>
        <end position="117"/>
    </location>
</feature>
<keyword evidence="5" id="KW-0539">Nucleus</keyword>
<feature type="compositionally biased region" description="Basic and acidic residues" evidence="6">
    <location>
        <begin position="22"/>
        <end position="31"/>
    </location>
</feature>
<evidence type="ECO:0000256" key="6">
    <source>
        <dbReference type="SAM" id="MobiDB-lite"/>
    </source>
</evidence>
<protein>
    <submittedName>
        <fullName evidence="7">Putative transcription factor WRKY family</fullName>
    </submittedName>
</protein>
<evidence type="ECO:0000256" key="2">
    <source>
        <dbReference type="ARBA" id="ARBA00023015"/>
    </source>
</evidence>
<dbReference type="InterPro" id="IPR036576">
    <property type="entry name" value="WRKY_dom_sf"/>
</dbReference>
<comment type="caution">
    <text evidence="7">The sequence shown here is derived from an EMBL/GenBank/DDBJ whole genome shotgun (WGS) entry which is preliminary data.</text>
</comment>
<dbReference type="InterPro" id="IPR044810">
    <property type="entry name" value="WRKY_plant"/>
</dbReference>
<feature type="region of interest" description="Disordered" evidence="6">
    <location>
        <begin position="1"/>
        <end position="31"/>
    </location>
</feature>
<dbReference type="Gene3D" id="2.20.25.80">
    <property type="entry name" value="WRKY domain"/>
    <property type="match status" value="1"/>
</dbReference>
<dbReference type="PANTHER" id="PTHR31429">
    <property type="entry name" value="WRKY TRANSCRIPTION FACTOR 36-RELATED"/>
    <property type="match status" value="1"/>
</dbReference>
<dbReference type="GO" id="GO:0005634">
    <property type="term" value="C:nucleus"/>
    <property type="evidence" value="ECO:0007669"/>
    <property type="project" value="UniProtKB-SubCell"/>
</dbReference>
<keyword evidence="3" id="KW-0238">DNA-binding</keyword>
<evidence type="ECO:0000256" key="3">
    <source>
        <dbReference type="ARBA" id="ARBA00023125"/>
    </source>
</evidence>
<proteinExistence type="predicted"/>
<evidence type="ECO:0000313" key="8">
    <source>
        <dbReference type="Proteomes" id="UP000447434"/>
    </source>
</evidence>